<dbReference type="Proteomes" id="UP000001294">
    <property type="component" value="Unassembled WGS sequence"/>
</dbReference>
<evidence type="ECO:0000313" key="2">
    <source>
        <dbReference type="EMBL" id="EEA27105.1"/>
    </source>
</evidence>
<dbReference type="SUPFAM" id="SSF55729">
    <property type="entry name" value="Acyl-CoA N-acyltransferases (Nat)"/>
    <property type="match status" value="1"/>
</dbReference>
<dbReference type="InterPro" id="IPR051531">
    <property type="entry name" value="N-acetyltransferase"/>
</dbReference>
<organism evidence="2 3">
    <name type="scientific">Talaromyces marneffei (strain ATCC 18224 / CBS 334.59 / QM 7333)</name>
    <name type="common">Penicillium marneffei</name>
    <dbReference type="NCBI Taxonomy" id="441960"/>
    <lineage>
        <taxon>Eukaryota</taxon>
        <taxon>Fungi</taxon>
        <taxon>Dikarya</taxon>
        <taxon>Ascomycota</taxon>
        <taxon>Pezizomycotina</taxon>
        <taxon>Eurotiomycetes</taxon>
        <taxon>Eurotiomycetidae</taxon>
        <taxon>Eurotiales</taxon>
        <taxon>Trichocomaceae</taxon>
        <taxon>Talaromyces</taxon>
        <taxon>Talaromyces sect. Talaromyces</taxon>
    </lineage>
</organism>
<evidence type="ECO:0000259" key="1">
    <source>
        <dbReference type="PROSITE" id="PS51186"/>
    </source>
</evidence>
<dbReference type="Pfam" id="PF13302">
    <property type="entry name" value="Acetyltransf_3"/>
    <property type="match status" value="1"/>
</dbReference>
<dbReference type="PANTHER" id="PTHR43792">
    <property type="entry name" value="GNAT FAMILY, PUTATIVE (AFU_ORTHOLOGUE AFUA_3G00765)-RELATED-RELATED"/>
    <property type="match status" value="1"/>
</dbReference>
<sequence>MKEALNTDSYLALWAAGQFHWYLWSNFTDPVPQTAEELSKHKSLWTNNAWQKAHCLYEWRLMARGNASCRQGKEVSTFYTHQTNLRDISQPMSILQSLFKPLVLRIPQEKDLQPLIDVLANPVNTKNDLSVASSTPQERESVCRQWLNINEPLNHLNFAVIHTANDQEEVLGIAGLGWIGPAKTENNKNSDGSTRAGAAGVMVNPAARRKGIGSEALKMVIDYGLNVLGLIEVRIGTPSSNTAMRRVMEVRFQMQPDDNEEKSDRFGNDLLWRINKERWLRYLEQE</sequence>
<dbReference type="HOGENOM" id="CLU_973528_0_0_1"/>
<dbReference type="OrthoDB" id="64477at2759"/>
<dbReference type="PROSITE" id="PS51186">
    <property type="entry name" value="GNAT"/>
    <property type="match status" value="1"/>
</dbReference>
<feature type="domain" description="N-acetyltransferase" evidence="1">
    <location>
        <begin position="102"/>
        <end position="277"/>
    </location>
</feature>
<evidence type="ECO:0000313" key="3">
    <source>
        <dbReference type="Proteomes" id="UP000001294"/>
    </source>
</evidence>
<dbReference type="CDD" id="cd04301">
    <property type="entry name" value="NAT_SF"/>
    <property type="match status" value="1"/>
</dbReference>
<dbReference type="PANTHER" id="PTHR43792:SF1">
    <property type="entry name" value="N-ACETYLTRANSFERASE DOMAIN-CONTAINING PROTEIN"/>
    <property type="match status" value="1"/>
</dbReference>
<dbReference type="EMBL" id="DS995899">
    <property type="protein sequence ID" value="EEA27105.1"/>
    <property type="molecule type" value="Genomic_DNA"/>
</dbReference>
<protein>
    <recommendedName>
        <fullName evidence="1">N-acetyltransferase domain-containing protein</fullName>
    </recommendedName>
</protein>
<accession>B6Q3J8</accession>
<dbReference type="VEuPathDB" id="FungiDB:PMAA_019990"/>
<dbReference type="AlphaFoldDB" id="B6Q3J8"/>
<reference evidence="3" key="1">
    <citation type="journal article" date="2015" name="Genome Announc.">
        <title>Genome sequence of the AIDS-associated pathogen Penicillium marneffei (ATCC18224) and its near taxonomic relative Talaromyces stipitatus (ATCC10500).</title>
        <authorList>
            <person name="Nierman W.C."/>
            <person name="Fedorova-Abrams N.D."/>
            <person name="Andrianopoulos A."/>
        </authorList>
    </citation>
    <scope>NUCLEOTIDE SEQUENCE [LARGE SCALE GENOMIC DNA]</scope>
    <source>
        <strain evidence="3">ATCC 18224 / CBS 334.59 / QM 7333</strain>
    </source>
</reference>
<keyword evidence="3" id="KW-1185">Reference proteome</keyword>
<dbReference type="Gene3D" id="3.40.630.30">
    <property type="match status" value="1"/>
</dbReference>
<dbReference type="GO" id="GO:0016747">
    <property type="term" value="F:acyltransferase activity, transferring groups other than amino-acyl groups"/>
    <property type="evidence" value="ECO:0007669"/>
    <property type="project" value="InterPro"/>
</dbReference>
<dbReference type="InterPro" id="IPR000182">
    <property type="entry name" value="GNAT_dom"/>
</dbReference>
<proteinExistence type="predicted"/>
<name>B6Q3J8_TALMQ</name>
<gene>
    <name evidence="2" type="ORF">PMAA_019990</name>
</gene>
<dbReference type="InterPro" id="IPR016181">
    <property type="entry name" value="Acyl_CoA_acyltransferase"/>
</dbReference>